<dbReference type="GO" id="GO:0009032">
    <property type="term" value="F:thymidine phosphorylase activity"/>
    <property type="evidence" value="ECO:0007669"/>
    <property type="project" value="UniProtKB-UniRule"/>
</dbReference>
<evidence type="ECO:0000256" key="4">
    <source>
        <dbReference type="HAMAP-Rule" id="MF_00703"/>
    </source>
</evidence>
<dbReference type="NCBIfam" id="NF003338">
    <property type="entry name" value="PRK04350.1"/>
    <property type="match status" value="1"/>
</dbReference>
<dbReference type="PROSITE" id="PS00647">
    <property type="entry name" value="THYMID_PHOSPHORYLASE"/>
    <property type="match status" value="1"/>
</dbReference>
<dbReference type="EMBL" id="JAEDAK010000009">
    <property type="protein sequence ID" value="MBH9578067.1"/>
    <property type="molecule type" value="Genomic_DNA"/>
</dbReference>
<dbReference type="Gene3D" id="1.20.970.50">
    <property type="match status" value="1"/>
</dbReference>
<dbReference type="InterPro" id="IPR017872">
    <property type="entry name" value="Pyrmidine_PPase_CS"/>
</dbReference>
<evidence type="ECO:0000256" key="1">
    <source>
        <dbReference type="ARBA" id="ARBA00022676"/>
    </source>
</evidence>
<reference evidence="6" key="1">
    <citation type="submission" date="2020-12" db="EMBL/GenBank/DDBJ databases">
        <title>The genome sequence of Inhella sp. 1Y17.</title>
        <authorList>
            <person name="Liu Y."/>
        </authorList>
    </citation>
    <scope>NUCLEOTIDE SEQUENCE</scope>
    <source>
        <strain evidence="6">1Y17</strain>
    </source>
</reference>
<dbReference type="SMART" id="SM00941">
    <property type="entry name" value="PYNP_C"/>
    <property type="match status" value="1"/>
</dbReference>
<dbReference type="PANTHER" id="PTHR10515">
    <property type="entry name" value="THYMIDINE PHOSPHORYLASE"/>
    <property type="match status" value="1"/>
</dbReference>
<dbReference type="InterPro" id="IPR017459">
    <property type="entry name" value="Glycosyl_Trfase_fam3_N_dom"/>
</dbReference>
<dbReference type="InterPro" id="IPR036566">
    <property type="entry name" value="PYNP-like_C_sf"/>
</dbReference>
<dbReference type="Proteomes" id="UP000613266">
    <property type="component" value="Unassembled WGS sequence"/>
</dbReference>
<dbReference type="HAMAP" id="MF_00703">
    <property type="entry name" value="Thymid_phosp_2"/>
    <property type="match status" value="1"/>
</dbReference>
<evidence type="ECO:0000259" key="5">
    <source>
        <dbReference type="SMART" id="SM00941"/>
    </source>
</evidence>
<keyword evidence="1 4" id="KW-0328">Glycosyltransferase</keyword>
<evidence type="ECO:0000313" key="7">
    <source>
        <dbReference type="Proteomes" id="UP000613266"/>
    </source>
</evidence>
<dbReference type="InterPro" id="IPR013102">
    <property type="entry name" value="PYNP_C"/>
</dbReference>
<dbReference type="Gene3D" id="3.90.1170.30">
    <property type="entry name" value="Pyrimidine nucleoside phosphorylase-like, C-terminal domain"/>
    <property type="match status" value="1"/>
</dbReference>
<dbReference type="GO" id="GO:0004645">
    <property type="term" value="F:1,4-alpha-oligoglucan phosphorylase activity"/>
    <property type="evidence" value="ECO:0007669"/>
    <property type="project" value="InterPro"/>
</dbReference>
<accession>A0A931J763</accession>
<dbReference type="Pfam" id="PF00591">
    <property type="entry name" value="Glycos_transf_3"/>
    <property type="match status" value="1"/>
</dbReference>
<feature type="domain" description="Pyrimidine nucleoside phosphorylase C-terminal" evidence="5">
    <location>
        <begin position="434"/>
        <end position="503"/>
    </location>
</feature>
<dbReference type="AlphaFoldDB" id="A0A931J763"/>
<proteinExistence type="inferred from homology"/>
<dbReference type="InterPro" id="IPR013466">
    <property type="entry name" value="Thymidine/AMP_Pase"/>
</dbReference>
<keyword evidence="7" id="KW-1185">Reference proteome</keyword>
<dbReference type="PANTHER" id="PTHR10515:SF0">
    <property type="entry name" value="THYMIDINE PHOSPHORYLASE"/>
    <property type="match status" value="1"/>
</dbReference>
<gene>
    <name evidence="6" type="ORF">I7X39_14265</name>
</gene>
<dbReference type="SUPFAM" id="SSF54680">
    <property type="entry name" value="Pyrimidine nucleoside phosphorylase C-terminal domain"/>
    <property type="match status" value="1"/>
</dbReference>
<dbReference type="SUPFAM" id="SSF47648">
    <property type="entry name" value="Nucleoside phosphorylase/phosphoribosyltransferase N-terminal domain"/>
    <property type="match status" value="1"/>
</dbReference>
<dbReference type="SUPFAM" id="SSF52418">
    <property type="entry name" value="Nucleoside phosphorylase/phosphoribosyltransferase catalytic domain"/>
    <property type="match status" value="1"/>
</dbReference>
<dbReference type="GO" id="GO:0006206">
    <property type="term" value="P:pyrimidine nucleobase metabolic process"/>
    <property type="evidence" value="ECO:0007669"/>
    <property type="project" value="InterPro"/>
</dbReference>
<name>A0A931J763_9BURK</name>
<comment type="similarity">
    <text evidence="4">Belongs to the thymidine/pyrimidine-nucleoside phosphorylase family. Type 2 subfamily.</text>
</comment>
<keyword evidence="2 4" id="KW-0808">Transferase</keyword>
<evidence type="ECO:0000313" key="6">
    <source>
        <dbReference type="EMBL" id="MBH9578067.1"/>
    </source>
</evidence>
<sequence>MQNPTLHIRRVGIDTWRENVAYLHRDCPVVRAEGFQALSKVTVHANGQAIAAVLNVVDDERIVPPCDLGLSKEAFARLQVEEGHAARIEHAEPPPSIAALHRKIAGERLGRADLFAVMADIAAARYSKIELAAFVVATNQFELDRDEVLHLTEAMIAAGQRIDWRQDIGLGPVVDKHCIGGIPGNRTSMLVVPIVTAHGMWCPKTSSRAITSPAGTADTMEVLAEVELPMERLQKIVRSTRGCLAWGGTADLSPADDILISVERPLAIDSPGQMVASILSKKIAAGSTHLVLDIPVGPSAKVRSMPEANRLKRLFEYVAGRLGLQLEVMVSDGRQPIGRGVGPVLEARDVMQVLQNDPEAPQDLRQKALWLAGRMIEFDPDVRGGEGWRIARDILESGRALAQMQALIDAQGRRGAPSPTAALLHEVRAPRSGVVVAADNHRLARIARLSGAPQVPEAGIDLRVRLGDTVQEGQLLYRIHARFDADLQFARELAETDSGWRIGSSTELPRDFVASE</sequence>
<dbReference type="GO" id="GO:0006213">
    <property type="term" value="P:pyrimidine nucleoside metabolic process"/>
    <property type="evidence" value="ECO:0007669"/>
    <property type="project" value="InterPro"/>
</dbReference>
<dbReference type="GO" id="GO:0005829">
    <property type="term" value="C:cytosol"/>
    <property type="evidence" value="ECO:0007669"/>
    <property type="project" value="TreeGrafter"/>
</dbReference>
<evidence type="ECO:0000256" key="2">
    <source>
        <dbReference type="ARBA" id="ARBA00022679"/>
    </source>
</evidence>
<dbReference type="Gene3D" id="3.40.1030.10">
    <property type="entry name" value="Nucleoside phosphorylase/phosphoribosyltransferase catalytic domain"/>
    <property type="match status" value="1"/>
</dbReference>
<evidence type="ECO:0000256" key="3">
    <source>
        <dbReference type="ARBA" id="ARBA00048550"/>
    </source>
</evidence>
<dbReference type="RefSeq" id="WP_198111835.1">
    <property type="nucleotide sequence ID" value="NZ_JAEDAK010000009.1"/>
</dbReference>
<comment type="caution">
    <text evidence="6">The sequence shown here is derived from an EMBL/GenBank/DDBJ whole genome shotgun (WGS) entry which is preliminary data.</text>
</comment>
<comment type="catalytic activity">
    <reaction evidence="3 4">
        <text>thymidine + phosphate = 2-deoxy-alpha-D-ribose 1-phosphate + thymine</text>
        <dbReference type="Rhea" id="RHEA:16037"/>
        <dbReference type="ChEBI" id="CHEBI:17748"/>
        <dbReference type="ChEBI" id="CHEBI:17821"/>
        <dbReference type="ChEBI" id="CHEBI:43474"/>
        <dbReference type="ChEBI" id="CHEBI:57259"/>
        <dbReference type="EC" id="2.4.2.4"/>
    </reaction>
</comment>
<dbReference type="NCBIfam" id="TIGR02645">
    <property type="entry name" value="ARCH_P_rylase"/>
    <property type="match status" value="1"/>
</dbReference>
<dbReference type="InterPro" id="IPR035902">
    <property type="entry name" value="Nuc_phospho_transferase"/>
</dbReference>
<dbReference type="Pfam" id="PF02885">
    <property type="entry name" value="Glycos_trans_3N"/>
    <property type="match status" value="1"/>
</dbReference>
<organism evidence="6 7">
    <name type="scientific">Inhella proteolytica</name>
    <dbReference type="NCBI Taxonomy" id="2795029"/>
    <lineage>
        <taxon>Bacteria</taxon>
        <taxon>Pseudomonadati</taxon>
        <taxon>Pseudomonadota</taxon>
        <taxon>Betaproteobacteria</taxon>
        <taxon>Burkholderiales</taxon>
        <taxon>Sphaerotilaceae</taxon>
        <taxon>Inhella</taxon>
    </lineage>
</organism>
<dbReference type="EC" id="2.4.2.4" evidence="4"/>
<protein>
    <recommendedName>
        <fullName evidence="4">Putative thymidine phosphorylase</fullName>
        <ecNumber evidence="4">2.4.2.4</ecNumber>
    </recommendedName>
    <alternativeName>
        <fullName evidence="4">TdRPase</fullName>
    </alternativeName>
</protein>
<dbReference type="InterPro" id="IPR028579">
    <property type="entry name" value="Thym_Pase_Put"/>
</dbReference>
<dbReference type="InterPro" id="IPR000053">
    <property type="entry name" value="Thymidine/pyrmidine_PPase"/>
</dbReference>
<dbReference type="InterPro" id="IPR000312">
    <property type="entry name" value="Glycosyl_Trfase_fam3"/>
</dbReference>
<dbReference type="InterPro" id="IPR036320">
    <property type="entry name" value="Glycosyl_Trfase_fam3_N_dom_sf"/>
</dbReference>